<evidence type="ECO:0000313" key="9">
    <source>
        <dbReference type="Proteomes" id="UP000821837"/>
    </source>
</evidence>
<dbReference type="Pfam" id="PF00450">
    <property type="entry name" value="Peptidase_S10"/>
    <property type="match status" value="1"/>
</dbReference>
<comment type="caution">
    <text evidence="8">The sequence shown here is derived from an EMBL/GenBank/DDBJ whole genome shotgun (WGS) entry which is preliminary data.</text>
</comment>
<dbReference type="InterPro" id="IPR029058">
    <property type="entry name" value="AB_hydrolase_fold"/>
</dbReference>
<dbReference type="InterPro" id="IPR001563">
    <property type="entry name" value="Peptidase_S10"/>
</dbReference>
<dbReference type="EMBL" id="JABSTV010001246">
    <property type="protein sequence ID" value="KAH7976871.1"/>
    <property type="molecule type" value="Genomic_DNA"/>
</dbReference>
<reference evidence="8" key="2">
    <citation type="submission" date="2021-09" db="EMBL/GenBank/DDBJ databases">
        <authorList>
            <person name="Jia N."/>
            <person name="Wang J."/>
            <person name="Shi W."/>
            <person name="Du L."/>
            <person name="Sun Y."/>
            <person name="Zhan W."/>
            <person name="Jiang J."/>
            <person name="Wang Q."/>
            <person name="Zhang B."/>
            <person name="Ji P."/>
            <person name="Sakyi L.B."/>
            <person name="Cui X."/>
            <person name="Yuan T."/>
            <person name="Jiang B."/>
            <person name="Yang W."/>
            <person name="Lam T.T.-Y."/>
            <person name="Chang Q."/>
            <person name="Ding S."/>
            <person name="Wang X."/>
            <person name="Zhu J."/>
            <person name="Ruan X."/>
            <person name="Zhao L."/>
            <person name="Wei J."/>
            <person name="Que T."/>
            <person name="Du C."/>
            <person name="Cheng J."/>
            <person name="Dai P."/>
            <person name="Han X."/>
            <person name="Huang E."/>
            <person name="Gao Y."/>
            <person name="Liu J."/>
            <person name="Shao H."/>
            <person name="Ye R."/>
            <person name="Li L."/>
            <person name="Wei W."/>
            <person name="Wang X."/>
            <person name="Wang C."/>
            <person name="Huo Q."/>
            <person name="Li W."/>
            <person name="Guo W."/>
            <person name="Chen H."/>
            <person name="Chen S."/>
            <person name="Zhou L."/>
            <person name="Zhou L."/>
            <person name="Ni X."/>
            <person name="Tian J."/>
            <person name="Zhou Y."/>
            <person name="Sheng Y."/>
            <person name="Liu T."/>
            <person name="Pan Y."/>
            <person name="Xia L."/>
            <person name="Li J."/>
            <person name="Zhao F."/>
            <person name="Cao W."/>
        </authorList>
    </citation>
    <scope>NUCLEOTIDE SEQUENCE</scope>
    <source>
        <strain evidence="8">Rsan-2018</strain>
        <tissue evidence="8">Larvae</tissue>
    </source>
</reference>
<sequence>MQGGPGKSSLFGQFLENGPLGMDATGHLFRRRPSILSTFNVVYLDAPAGSGYSFDTTGTYPSTLEESSVHTIRFLRRFLRIFPEYKNREFFIAGESYGGGPGKSARYGQFLENGPLGIDVEGKLFRRRPSILSDFNVVYLDAPAGSGYSFSKVGRYPLTLEEAAEHTMRFMKGFLRIFPEYKDTYFFIAGESYGGDFFIDKTQTLADVLNNVHVLFYTAQLDAVFPSVNMERAFMKKSLVTRLVYDLTSTPYVKVDTALFGRNGNE</sequence>
<dbReference type="Gene3D" id="3.40.50.1820">
    <property type="entry name" value="alpha/beta hydrolase"/>
    <property type="match status" value="2"/>
</dbReference>
<keyword evidence="9" id="KW-1185">Reference proteome</keyword>
<protein>
    <recommendedName>
        <fullName evidence="7">Carboxypeptidase</fullName>
        <ecNumber evidence="7">3.4.16.-</ecNumber>
    </recommendedName>
</protein>
<dbReference type="PANTHER" id="PTHR11802">
    <property type="entry name" value="SERINE PROTEASE FAMILY S10 SERINE CARBOXYPEPTIDASE"/>
    <property type="match status" value="1"/>
</dbReference>
<keyword evidence="3 7" id="KW-0645">Protease</keyword>
<reference evidence="8" key="1">
    <citation type="journal article" date="2020" name="Cell">
        <title>Large-Scale Comparative Analyses of Tick Genomes Elucidate Their Genetic Diversity and Vector Capacities.</title>
        <authorList>
            <consortium name="Tick Genome and Microbiome Consortium (TIGMIC)"/>
            <person name="Jia N."/>
            <person name="Wang J."/>
            <person name="Shi W."/>
            <person name="Du L."/>
            <person name="Sun Y."/>
            <person name="Zhan W."/>
            <person name="Jiang J.F."/>
            <person name="Wang Q."/>
            <person name="Zhang B."/>
            <person name="Ji P."/>
            <person name="Bell-Sakyi L."/>
            <person name="Cui X.M."/>
            <person name="Yuan T.T."/>
            <person name="Jiang B.G."/>
            <person name="Yang W.F."/>
            <person name="Lam T.T."/>
            <person name="Chang Q.C."/>
            <person name="Ding S.J."/>
            <person name="Wang X.J."/>
            <person name="Zhu J.G."/>
            <person name="Ruan X.D."/>
            <person name="Zhao L."/>
            <person name="Wei J.T."/>
            <person name="Ye R.Z."/>
            <person name="Que T.C."/>
            <person name="Du C.H."/>
            <person name="Zhou Y.H."/>
            <person name="Cheng J.X."/>
            <person name="Dai P.F."/>
            <person name="Guo W.B."/>
            <person name="Han X.H."/>
            <person name="Huang E.J."/>
            <person name="Li L.F."/>
            <person name="Wei W."/>
            <person name="Gao Y.C."/>
            <person name="Liu J.Z."/>
            <person name="Shao H.Z."/>
            <person name="Wang X."/>
            <person name="Wang C.C."/>
            <person name="Yang T.C."/>
            <person name="Huo Q.B."/>
            <person name="Li W."/>
            <person name="Chen H.Y."/>
            <person name="Chen S.E."/>
            <person name="Zhou L.G."/>
            <person name="Ni X.B."/>
            <person name="Tian J.H."/>
            <person name="Sheng Y."/>
            <person name="Liu T."/>
            <person name="Pan Y.S."/>
            <person name="Xia L.Y."/>
            <person name="Li J."/>
            <person name="Zhao F."/>
            <person name="Cao W.C."/>
        </authorList>
    </citation>
    <scope>NUCLEOTIDE SEQUENCE</scope>
    <source>
        <strain evidence="8">Rsan-2018</strain>
    </source>
</reference>
<dbReference type="VEuPathDB" id="VectorBase:RSAN_029421"/>
<keyword evidence="2 7" id="KW-0121">Carboxypeptidase</keyword>
<organism evidence="8 9">
    <name type="scientific">Rhipicephalus sanguineus</name>
    <name type="common">Brown dog tick</name>
    <name type="synonym">Ixodes sanguineus</name>
    <dbReference type="NCBI Taxonomy" id="34632"/>
    <lineage>
        <taxon>Eukaryota</taxon>
        <taxon>Metazoa</taxon>
        <taxon>Ecdysozoa</taxon>
        <taxon>Arthropoda</taxon>
        <taxon>Chelicerata</taxon>
        <taxon>Arachnida</taxon>
        <taxon>Acari</taxon>
        <taxon>Parasitiformes</taxon>
        <taxon>Ixodida</taxon>
        <taxon>Ixodoidea</taxon>
        <taxon>Ixodidae</taxon>
        <taxon>Rhipicephalinae</taxon>
        <taxon>Rhipicephalus</taxon>
        <taxon>Rhipicephalus</taxon>
    </lineage>
</organism>
<dbReference type="InterPro" id="IPR018202">
    <property type="entry name" value="Ser_caboxypep_ser_AS"/>
</dbReference>
<evidence type="ECO:0000256" key="7">
    <source>
        <dbReference type="RuleBase" id="RU361156"/>
    </source>
</evidence>
<dbReference type="EC" id="3.4.16.-" evidence="7"/>
<dbReference type="PROSITE" id="PS00131">
    <property type="entry name" value="CARBOXYPEPT_SER_SER"/>
    <property type="match status" value="2"/>
</dbReference>
<dbReference type="Proteomes" id="UP000821837">
    <property type="component" value="Chromosome 10"/>
</dbReference>
<evidence type="ECO:0000256" key="4">
    <source>
        <dbReference type="ARBA" id="ARBA00022729"/>
    </source>
</evidence>
<comment type="similarity">
    <text evidence="1 7">Belongs to the peptidase S10 family.</text>
</comment>
<evidence type="ECO:0000256" key="3">
    <source>
        <dbReference type="ARBA" id="ARBA00022670"/>
    </source>
</evidence>
<dbReference type="GO" id="GO:0006508">
    <property type="term" value="P:proteolysis"/>
    <property type="evidence" value="ECO:0007669"/>
    <property type="project" value="UniProtKB-KW"/>
</dbReference>
<dbReference type="SUPFAM" id="SSF53474">
    <property type="entry name" value="alpha/beta-Hydrolases"/>
    <property type="match status" value="2"/>
</dbReference>
<name>A0A9D4T6Q6_RHISA</name>
<evidence type="ECO:0000256" key="1">
    <source>
        <dbReference type="ARBA" id="ARBA00009431"/>
    </source>
</evidence>
<dbReference type="AlphaFoldDB" id="A0A9D4T6Q6"/>
<dbReference type="PANTHER" id="PTHR11802:SF472">
    <property type="entry name" value="SERINE CARBOXYPEPTIDASE CPVL-RELATED"/>
    <property type="match status" value="1"/>
</dbReference>
<keyword evidence="5 7" id="KW-0378">Hydrolase</keyword>
<proteinExistence type="inferred from homology"/>
<gene>
    <name evidence="8" type="ORF">HPB52_020785</name>
</gene>
<keyword evidence="6" id="KW-0325">Glycoprotein</keyword>
<accession>A0A9D4T6Q6</accession>
<dbReference type="GO" id="GO:0004185">
    <property type="term" value="F:serine-type carboxypeptidase activity"/>
    <property type="evidence" value="ECO:0007669"/>
    <property type="project" value="UniProtKB-UniRule"/>
</dbReference>
<evidence type="ECO:0000256" key="6">
    <source>
        <dbReference type="ARBA" id="ARBA00023180"/>
    </source>
</evidence>
<evidence type="ECO:0000313" key="8">
    <source>
        <dbReference type="EMBL" id="KAH7976871.1"/>
    </source>
</evidence>
<keyword evidence="4" id="KW-0732">Signal</keyword>
<evidence type="ECO:0000256" key="2">
    <source>
        <dbReference type="ARBA" id="ARBA00022645"/>
    </source>
</evidence>
<evidence type="ECO:0000256" key="5">
    <source>
        <dbReference type="ARBA" id="ARBA00022801"/>
    </source>
</evidence>
<dbReference type="PRINTS" id="PR00724">
    <property type="entry name" value="CRBOXYPTASEC"/>
</dbReference>